<accession>A0A4C1Z2Z1</accession>
<keyword evidence="3" id="KW-1185">Reference proteome</keyword>
<name>A0A4C1Z2Z1_EUMVA</name>
<organism evidence="2 3">
    <name type="scientific">Eumeta variegata</name>
    <name type="common">Bagworm moth</name>
    <name type="synonym">Eumeta japonica</name>
    <dbReference type="NCBI Taxonomy" id="151549"/>
    <lineage>
        <taxon>Eukaryota</taxon>
        <taxon>Metazoa</taxon>
        <taxon>Ecdysozoa</taxon>
        <taxon>Arthropoda</taxon>
        <taxon>Hexapoda</taxon>
        <taxon>Insecta</taxon>
        <taxon>Pterygota</taxon>
        <taxon>Neoptera</taxon>
        <taxon>Endopterygota</taxon>
        <taxon>Lepidoptera</taxon>
        <taxon>Glossata</taxon>
        <taxon>Ditrysia</taxon>
        <taxon>Tineoidea</taxon>
        <taxon>Psychidae</taxon>
        <taxon>Oiketicinae</taxon>
        <taxon>Eumeta</taxon>
    </lineage>
</organism>
<proteinExistence type="predicted"/>
<gene>
    <name evidence="2" type="ORF">EVAR_58057_1</name>
</gene>
<evidence type="ECO:0000313" key="2">
    <source>
        <dbReference type="EMBL" id="GBP81219.1"/>
    </source>
</evidence>
<dbReference type="EMBL" id="BGZK01001500">
    <property type="protein sequence ID" value="GBP81219.1"/>
    <property type="molecule type" value="Genomic_DNA"/>
</dbReference>
<protein>
    <submittedName>
        <fullName evidence="2">Uncharacterized protein</fullName>
    </submittedName>
</protein>
<sequence>MPVCFYHMANSIDVFVVHSGGWLTITKFATEIDMTALEFCKQDINGYLPCITINQSERVNLHRKTLALSDSPQPRHPSPVRGGRGSIKRVHRGSAGPPAHLRSTTGRAALEV</sequence>
<evidence type="ECO:0000313" key="3">
    <source>
        <dbReference type="Proteomes" id="UP000299102"/>
    </source>
</evidence>
<dbReference type="Proteomes" id="UP000299102">
    <property type="component" value="Unassembled WGS sequence"/>
</dbReference>
<reference evidence="2 3" key="1">
    <citation type="journal article" date="2019" name="Commun. Biol.">
        <title>The bagworm genome reveals a unique fibroin gene that provides high tensile strength.</title>
        <authorList>
            <person name="Kono N."/>
            <person name="Nakamura H."/>
            <person name="Ohtoshi R."/>
            <person name="Tomita M."/>
            <person name="Numata K."/>
            <person name="Arakawa K."/>
        </authorList>
    </citation>
    <scope>NUCLEOTIDE SEQUENCE [LARGE SCALE GENOMIC DNA]</scope>
</reference>
<feature type="region of interest" description="Disordered" evidence="1">
    <location>
        <begin position="67"/>
        <end position="112"/>
    </location>
</feature>
<dbReference type="OrthoDB" id="1470350at2759"/>
<comment type="caution">
    <text evidence="2">The sequence shown here is derived from an EMBL/GenBank/DDBJ whole genome shotgun (WGS) entry which is preliminary data.</text>
</comment>
<dbReference type="AlphaFoldDB" id="A0A4C1Z2Z1"/>
<evidence type="ECO:0000256" key="1">
    <source>
        <dbReference type="SAM" id="MobiDB-lite"/>
    </source>
</evidence>